<organism evidence="3 4">
    <name type="scientific">Varanus komodoensis</name>
    <name type="common">Komodo dragon</name>
    <dbReference type="NCBI Taxonomy" id="61221"/>
    <lineage>
        <taxon>Eukaryota</taxon>
        <taxon>Metazoa</taxon>
        <taxon>Chordata</taxon>
        <taxon>Craniata</taxon>
        <taxon>Vertebrata</taxon>
        <taxon>Euteleostomi</taxon>
        <taxon>Lepidosauria</taxon>
        <taxon>Squamata</taxon>
        <taxon>Bifurcata</taxon>
        <taxon>Unidentata</taxon>
        <taxon>Episquamata</taxon>
        <taxon>Toxicofera</taxon>
        <taxon>Anguimorpha</taxon>
        <taxon>Paleoanguimorpha</taxon>
        <taxon>Varanoidea</taxon>
        <taxon>Varanidae</taxon>
        <taxon>Varanus</taxon>
    </lineage>
</organism>
<evidence type="ECO:0000256" key="1">
    <source>
        <dbReference type="ARBA" id="ARBA00023242"/>
    </source>
</evidence>
<dbReference type="Proteomes" id="UP000694545">
    <property type="component" value="Unplaced"/>
</dbReference>
<dbReference type="PANTHER" id="PTHR45935">
    <property type="entry name" value="PROTEIN ZBED8-RELATED"/>
    <property type="match status" value="1"/>
</dbReference>
<evidence type="ECO:0000313" key="4">
    <source>
        <dbReference type="Proteomes" id="UP000694545"/>
    </source>
</evidence>
<dbReference type="OMA" id="HICLCVI"/>
<dbReference type="AlphaFoldDB" id="A0A8D2L430"/>
<dbReference type="CDD" id="cd07936">
    <property type="entry name" value="SCAN"/>
    <property type="match status" value="1"/>
</dbReference>
<dbReference type="InterPro" id="IPR038269">
    <property type="entry name" value="SCAN_sf"/>
</dbReference>
<reference evidence="3" key="2">
    <citation type="submission" date="2025-09" db="UniProtKB">
        <authorList>
            <consortium name="Ensembl"/>
        </authorList>
    </citation>
    <scope>IDENTIFICATION</scope>
</reference>
<dbReference type="PROSITE" id="PS50804">
    <property type="entry name" value="SCAN_BOX"/>
    <property type="match status" value="1"/>
</dbReference>
<dbReference type="PANTHER" id="PTHR45935:SF15">
    <property type="entry name" value="SCAN BOX DOMAIN-CONTAINING PROTEIN"/>
    <property type="match status" value="1"/>
</dbReference>
<protein>
    <recommendedName>
        <fullName evidence="2">SCAN box domain-containing protein</fullName>
    </recommendedName>
</protein>
<sequence length="142" mass="16718">RSLTTTGQAEWAYRVLEARDKEDYGKVKAAILRGDALSREKQRQHFRRFCYQEADGPRGAYSQLQELCHRWLKIEQHSKEQILELLILEQFLTILPSEVQGWVRECGPESCSQAVVLEFLLRQQEAQRQGHQVSLSRWRHLL</sequence>
<feature type="domain" description="SCAN box" evidence="2">
    <location>
        <begin position="43"/>
        <end position="117"/>
    </location>
</feature>
<evidence type="ECO:0000313" key="3">
    <source>
        <dbReference type="Ensembl" id="ENSVKKP00000016325.1"/>
    </source>
</evidence>
<accession>A0A8D2L430</accession>
<dbReference type="SUPFAM" id="SSF47353">
    <property type="entry name" value="Retrovirus capsid dimerization domain-like"/>
    <property type="match status" value="1"/>
</dbReference>
<dbReference type="Pfam" id="PF02023">
    <property type="entry name" value="SCAN"/>
    <property type="match status" value="1"/>
</dbReference>
<evidence type="ECO:0000259" key="2">
    <source>
        <dbReference type="PROSITE" id="PS50804"/>
    </source>
</evidence>
<dbReference type="Ensembl" id="ENSVKKT00000016721.1">
    <property type="protein sequence ID" value="ENSVKKP00000016325.1"/>
    <property type="gene ID" value="ENSVKKG00000011131.1"/>
</dbReference>
<reference evidence="3" key="1">
    <citation type="submission" date="2025-08" db="UniProtKB">
        <authorList>
            <consortium name="Ensembl"/>
        </authorList>
    </citation>
    <scope>IDENTIFICATION</scope>
</reference>
<name>A0A8D2L430_VARKO</name>
<dbReference type="FunFam" id="1.10.4020.10:FF:000001">
    <property type="entry name" value="zinc finger protein 263 isoform X1"/>
    <property type="match status" value="1"/>
</dbReference>
<keyword evidence="4" id="KW-1185">Reference proteome</keyword>
<keyword evidence="1" id="KW-0539">Nucleus</keyword>
<dbReference type="InterPro" id="IPR003309">
    <property type="entry name" value="SCAN_dom"/>
</dbReference>
<dbReference type="InterPro" id="IPR050916">
    <property type="entry name" value="SCAN-C2H2_zinc_finger"/>
</dbReference>
<proteinExistence type="predicted"/>
<dbReference type="SMART" id="SM00431">
    <property type="entry name" value="SCAN"/>
    <property type="match status" value="1"/>
</dbReference>
<dbReference type="Gene3D" id="1.10.4020.10">
    <property type="entry name" value="DNA breaking-rejoining enzymes"/>
    <property type="match status" value="1"/>
</dbReference>